<dbReference type="SMART" id="SM00893">
    <property type="entry name" value="ETF"/>
    <property type="match status" value="1"/>
</dbReference>
<dbReference type="PANTHER" id="PTHR21294:SF17">
    <property type="entry name" value="PROTEIN FIXA"/>
    <property type="match status" value="1"/>
</dbReference>
<dbReference type="InterPro" id="IPR014729">
    <property type="entry name" value="Rossmann-like_a/b/a_fold"/>
</dbReference>
<feature type="domain" description="Electron transfer flavoprotein alpha/beta-subunit N-terminal" evidence="2">
    <location>
        <begin position="23"/>
        <end position="215"/>
    </location>
</feature>
<reference evidence="3" key="1">
    <citation type="submission" date="2020-10" db="EMBL/GenBank/DDBJ databases">
        <authorList>
            <person name="Gilroy R."/>
        </authorList>
    </citation>
    <scope>NUCLEOTIDE SEQUENCE</scope>
    <source>
        <strain evidence="3">CHK154-7741</strain>
    </source>
</reference>
<reference evidence="3" key="2">
    <citation type="journal article" date="2021" name="PeerJ">
        <title>Extensive microbial diversity within the chicken gut microbiome revealed by metagenomics and culture.</title>
        <authorList>
            <person name="Gilroy R."/>
            <person name="Ravi A."/>
            <person name="Getino M."/>
            <person name="Pursley I."/>
            <person name="Horton D.L."/>
            <person name="Alikhan N.F."/>
            <person name="Baker D."/>
            <person name="Gharbi K."/>
            <person name="Hall N."/>
            <person name="Watson M."/>
            <person name="Adriaenssens E.M."/>
            <person name="Foster-Nyarko E."/>
            <person name="Jarju S."/>
            <person name="Secka A."/>
            <person name="Antonio M."/>
            <person name="Oren A."/>
            <person name="Chaudhuri R.R."/>
            <person name="La Ragione R."/>
            <person name="Hildebrand F."/>
            <person name="Pallen M.J."/>
        </authorList>
    </citation>
    <scope>NUCLEOTIDE SEQUENCE</scope>
    <source>
        <strain evidence="3">CHK154-7741</strain>
    </source>
</reference>
<dbReference type="InterPro" id="IPR012255">
    <property type="entry name" value="ETF_b"/>
</dbReference>
<dbReference type="PIRSF" id="PIRSF000090">
    <property type="entry name" value="Beta-ETF"/>
    <property type="match status" value="1"/>
</dbReference>
<dbReference type="Proteomes" id="UP000886748">
    <property type="component" value="Unassembled WGS sequence"/>
</dbReference>
<evidence type="ECO:0000313" key="3">
    <source>
        <dbReference type="EMBL" id="HIU92899.1"/>
    </source>
</evidence>
<dbReference type="Gene3D" id="3.40.50.620">
    <property type="entry name" value="HUPs"/>
    <property type="match status" value="1"/>
</dbReference>
<comment type="caution">
    <text evidence="3">The sequence shown here is derived from an EMBL/GenBank/DDBJ whole genome shotgun (WGS) entry which is preliminary data.</text>
</comment>
<protein>
    <recommendedName>
        <fullName evidence="1">Electron transfer flavoprotein small subunit</fullName>
    </recommendedName>
</protein>
<dbReference type="CDD" id="cd01714">
    <property type="entry name" value="ETF_beta"/>
    <property type="match status" value="1"/>
</dbReference>
<name>A0A9D1N189_9CLOT</name>
<dbReference type="EMBL" id="DVOD01000052">
    <property type="protein sequence ID" value="HIU92899.1"/>
    <property type="molecule type" value="Genomic_DNA"/>
</dbReference>
<evidence type="ECO:0000313" key="4">
    <source>
        <dbReference type="Proteomes" id="UP000886748"/>
    </source>
</evidence>
<dbReference type="InterPro" id="IPR033948">
    <property type="entry name" value="ETF_beta_N"/>
</dbReference>
<proteinExistence type="predicted"/>
<dbReference type="PANTHER" id="PTHR21294">
    <property type="entry name" value="ELECTRON TRANSFER FLAVOPROTEIN BETA-SUBUNIT"/>
    <property type="match status" value="1"/>
</dbReference>
<evidence type="ECO:0000256" key="1">
    <source>
        <dbReference type="ARBA" id="ARBA00042002"/>
    </source>
</evidence>
<dbReference type="InterPro" id="IPR014730">
    <property type="entry name" value="ETF_a/b_N"/>
</dbReference>
<dbReference type="Pfam" id="PF01012">
    <property type="entry name" value="ETF"/>
    <property type="match status" value="1"/>
</dbReference>
<evidence type="ECO:0000259" key="2">
    <source>
        <dbReference type="SMART" id="SM00893"/>
    </source>
</evidence>
<dbReference type="SUPFAM" id="SSF52402">
    <property type="entry name" value="Adenine nucleotide alpha hydrolases-like"/>
    <property type="match status" value="1"/>
</dbReference>
<gene>
    <name evidence="3" type="ORF">IAD26_07190</name>
</gene>
<dbReference type="GO" id="GO:0009055">
    <property type="term" value="F:electron transfer activity"/>
    <property type="evidence" value="ECO:0007669"/>
    <property type="project" value="InterPro"/>
</dbReference>
<dbReference type="AlphaFoldDB" id="A0A9D1N189"/>
<sequence length="266" mass="29509">MVFKIVVFIKQVPDTTDIRWTEHNTIQREGLDSVINPFDLGAIQLAKNVKFLNKETEITAVTMGPPQAEAALKQAIAMGCDRGILLSDKKFSGADTLATAYTLSQFIKTCMPDVDLIICGQQAVDGDTAQTPTSMAEKLSLQQITNVIALKEFHPDYAVWIKDTCSYKQEIKAPFPCLVAANIKDLDILPDINGYIKSQNTEINVLCSDDINADIQCIGLKGSPTQVKNAYRPFIERNTQLIENESVQNYAEFIINEINKCKADND</sequence>
<organism evidence="3 4">
    <name type="scientific">Candidatus Limenecus avicola</name>
    <dbReference type="NCBI Taxonomy" id="2840847"/>
    <lineage>
        <taxon>Bacteria</taxon>
        <taxon>Bacillati</taxon>
        <taxon>Bacillota</taxon>
        <taxon>Clostridia</taxon>
        <taxon>Eubacteriales</taxon>
        <taxon>Clostridiaceae</taxon>
        <taxon>Clostridiaceae incertae sedis</taxon>
        <taxon>Candidatus Limenecus</taxon>
    </lineage>
</organism>
<accession>A0A9D1N189</accession>